<organism evidence="1 2">
    <name type="scientific">Magnetovibrio blakemorei</name>
    <dbReference type="NCBI Taxonomy" id="28181"/>
    <lineage>
        <taxon>Bacteria</taxon>
        <taxon>Pseudomonadati</taxon>
        <taxon>Pseudomonadota</taxon>
        <taxon>Alphaproteobacteria</taxon>
        <taxon>Rhodospirillales</taxon>
        <taxon>Magnetovibrionaceae</taxon>
        <taxon>Magnetovibrio</taxon>
    </lineage>
</organism>
<dbReference type="RefSeq" id="WP_069958326.1">
    <property type="nucleotide sequence ID" value="NZ_MCGG01000031.1"/>
</dbReference>
<comment type="caution">
    <text evidence="1">The sequence shown here is derived from an EMBL/GenBank/DDBJ whole genome shotgun (WGS) entry which is preliminary data.</text>
</comment>
<dbReference type="EMBL" id="MCGG01000031">
    <property type="protein sequence ID" value="OEJ66583.1"/>
    <property type="molecule type" value="Genomic_DNA"/>
</dbReference>
<proteinExistence type="predicted"/>
<evidence type="ECO:0000313" key="2">
    <source>
        <dbReference type="Proteomes" id="UP000095347"/>
    </source>
</evidence>
<reference evidence="2" key="1">
    <citation type="submission" date="2016-07" db="EMBL/GenBank/DDBJ databases">
        <authorList>
            <person name="Florea S."/>
            <person name="Webb J.S."/>
            <person name="Jaromczyk J."/>
            <person name="Schardl C.L."/>
        </authorList>
    </citation>
    <scope>NUCLEOTIDE SEQUENCE [LARGE SCALE GENOMIC DNA]</scope>
    <source>
        <strain evidence="2">MV-1</strain>
    </source>
</reference>
<sequence>MMTINEMIQTARDWDGTNVSDIFNVVRVALGAANDEASEQYIDLRDIDWFDQFRNVLNDAGHPDLWPEDLSNCFKFLTIDETGRAICCDHHFSPRSLAITLLSDEEEGGE</sequence>
<keyword evidence="2" id="KW-1185">Reference proteome</keyword>
<evidence type="ECO:0000313" key="1">
    <source>
        <dbReference type="EMBL" id="OEJ66583.1"/>
    </source>
</evidence>
<accession>A0A1E5Q6S0</accession>
<dbReference type="Proteomes" id="UP000095347">
    <property type="component" value="Unassembled WGS sequence"/>
</dbReference>
<name>A0A1E5Q6S0_9PROT</name>
<protein>
    <submittedName>
        <fullName evidence="1">Uncharacterized protein</fullName>
    </submittedName>
</protein>
<dbReference type="STRING" id="28181.BEN30_12040"/>
<dbReference type="AlphaFoldDB" id="A0A1E5Q6S0"/>
<gene>
    <name evidence="1" type="ORF">BEN30_12040</name>
</gene>